<evidence type="ECO:0000256" key="2">
    <source>
        <dbReference type="ARBA" id="ARBA00004651"/>
    </source>
</evidence>
<protein>
    <submittedName>
        <fullName evidence="11">Multiple resistance and pH homeostasis protein D</fullName>
    </submittedName>
</protein>
<sequence>MFAELLTKVGVYAIIQMFTLIFTENIGFTHSPVLWIAALTMVTGVLGVAAQTTFRRLLPFHIVSQIGYRMLGLALYTSLALMGAVFYRVHHMIVKVNLFLVVGAASRTPG</sequence>
<feature type="domain" description="NADH:quinone oxidoreductase/Mrp antiporter transmembrane" evidence="10">
    <location>
        <begin position="2"/>
        <end position="106"/>
    </location>
</feature>
<evidence type="ECO:0000259" key="10">
    <source>
        <dbReference type="Pfam" id="PF00361"/>
    </source>
</evidence>
<evidence type="ECO:0000256" key="7">
    <source>
        <dbReference type="ARBA" id="ARBA00023136"/>
    </source>
</evidence>
<dbReference type="PANTHER" id="PTHR42703:SF1">
    <property type="entry name" value="NA(+)_H(+) ANTIPORTER SUBUNIT D1"/>
    <property type="match status" value="1"/>
</dbReference>
<evidence type="ECO:0000256" key="6">
    <source>
        <dbReference type="ARBA" id="ARBA00022989"/>
    </source>
</evidence>
<dbReference type="InterPro" id="IPR050586">
    <property type="entry name" value="CPA3_Na-H_Antiporter_D"/>
</dbReference>
<feature type="transmembrane region" description="Helical" evidence="9">
    <location>
        <begin position="9"/>
        <end position="28"/>
    </location>
</feature>
<dbReference type="EMBL" id="CYPR01000188">
    <property type="protein sequence ID" value="CUH40083.1"/>
    <property type="molecule type" value="Genomic_DNA"/>
</dbReference>
<dbReference type="InterPro" id="IPR001750">
    <property type="entry name" value="ND/Mrp_TM"/>
</dbReference>
<keyword evidence="12" id="KW-1185">Reference proteome</keyword>
<dbReference type="AlphaFoldDB" id="A0A0M7BDX6"/>
<reference evidence="11 12" key="1">
    <citation type="submission" date="2015-09" db="EMBL/GenBank/DDBJ databases">
        <authorList>
            <person name="Jackson K.R."/>
            <person name="Lunt B.L."/>
            <person name="Fisher J.N.B."/>
            <person name="Gardner A.V."/>
            <person name="Bailey M.E."/>
            <person name="Deus L.M."/>
            <person name="Earl A.S."/>
            <person name="Gibby P.D."/>
            <person name="Hartmann K.A."/>
            <person name="Liu J.E."/>
            <person name="Manci A.M."/>
            <person name="Nielsen D.A."/>
            <person name="Solomon M.B."/>
            <person name="Breakwell D.P."/>
            <person name="Burnett S.H."/>
            <person name="Grose J.H."/>
        </authorList>
    </citation>
    <scope>NUCLEOTIDE SEQUENCE [LARGE SCALE GENOMIC DNA]</scope>
    <source>
        <strain evidence="11 12">CECT 7799</strain>
    </source>
</reference>
<keyword evidence="5 8" id="KW-0812">Transmembrane</keyword>
<evidence type="ECO:0000256" key="4">
    <source>
        <dbReference type="ARBA" id="ARBA00022475"/>
    </source>
</evidence>
<dbReference type="PANTHER" id="PTHR42703">
    <property type="entry name" value="NADH DEHYDROGENASE"/>
    <property type="match status" value="1"/>
</dbReference>
<comment type="subcellular location">
    <subcellularLocation>
        <location evidence="2">Cell membrane</location>
        <topology evidence="2">Multi-pass membrane protein</topology>
    </subcellularLocation>
    <subcellularLocation>
        <location evidence="8">Membrane</location>
        <topology evidence="8">Multi-pass membrane protein</topology>
    </subcellularLocation>
</comment>
<evidence type="ECO:0000256" key="8">
    <source>
        <dbReference type="RuleBase" id="RU000320"/>
    </source>
</evidence>
<accession>A0A0M7BDX6</accession>
<dbReference type="Pfam" id="PF00361">
    <property type="entry name" value="Proton_antipo_M"/>
    <property type="match status" value="1"/>
</dbReference>
<dbReference type="GO" id="GO:0005886">
    <property type="term" value="C:plasma membrane"/>
    <property type="evidence" value="ECO:0007669"/>
    <property type="project" value="UniProtKB-SubCell"/>
</dbReference>
<keyword evidence="4" id="KW-1003">Cell membrane</keyword>
<keyword evidence="7 9" id="KW-0472">Membrane</keyword>
<evidence type="ECO:0000256" key="9">
    <source>
        <dbReference type="SAM" id="Phobius"/>
    </source>
</evidence>
<evidence type="ECO:0000256" key="5">
    <source>
        <dbReference type="ARBA" id="ARBA00022692"/>
    </source>
</evidence>
<keyword evidence="6 9" id="KW-1133">Transmembrane helix</keyword>
<comment type="function">
    <text evidence="1">NDH-1 shuttles electrons from NADH, via FMN and iron-sulfur (Fe-S) centers, to quinones in the respiratory chain. The immediate electron acceptor for the enzyme in this species is believed to be ubiquinone. Couples the redox reaction to proton translocation (for every two electrons transferred, four hydrogen ions are translocated across the cytoplasmic membrane), and thus conserves the redox energy in a proton gradient.</text>
</comment>
<feature type="transmembrane region" description="Helical" evidence="9">
    <location>
        <begin position="66"/>
        <end position="87"/>
    </location>
</feature>
<name>A0A0M7BDX6_9RHOB</name>
<proteinExistence type="inferred from homology"/>
<evidence type="ECO:0000256" key="3">
    <source>
        <dbReference type="ARBA" id="ARBA00005346"/>
    </source>
</evidence>
<evidence type="ECO:0000313" key="11">
    <source>
        <dbReference type="EMBL" id="CUH40083.1"/>
    </source>
</evidence>
<feature type="transmembrane region" description="Helical" evidence="9">
    <location>
        <begin position="34"/>
        <end position="54"/>
    </location>
</feature>
<organism evidence="11 12">
    <name type="scientific">Jannaschia seosinensis</name>
    <dbReference type="NCBI Taxonomy" id="313367"/>
    <lineage>
        <taxon>Bacteria</taxon>
        <taxon>Pseudomonadati</taxon>
        <taxon>Pseudomonadota</taxon>
        <taxon>Alphaproteobacteria</taxon>
        <taxon>Rhodobacterales</taxon>
        <taxon>Roseobacteraceae</taxon>
        <taxon>Jannaschia</taxon>
    </lineage>
</organism>
<dbReference type="Proteomes" id="UP000049455">
    <property type="component" value="Unassembled WGS sequence"/>
</dbReference>
<evidence type="ECO:0000256" key="1">
    <source>
        <dbReference type="ARBA" id="ARBA00002378"/>
    </source>
</evidence>
<comment type="similarity">
    <text evidence="3">Belongs to the CPA3 antiporters (TC 2.A.63) subunit D family.</text>
</comment>
<dbReference type="STRING" id="313367.JSE7799_02812"/>
<gene>
    <name evidence="11" type="primary">mrpD_1</name>
    <name evidence="11" type="ORF">JSE7799_02812</name>
</gene>
<evidence type="ECO:0000313" key="12">
    <source>
        <dbReference type="Proteomes" id="UP000049455"/>
    </source>
</evidence>